<sequence length="583" mass="68370">MGSRRAYPTAELYEERERDFYHADRSHRDYEEFDYELTRGRPRSEFSARRSQPDFLHDDYGQTSSGPLVLPERSRSVMPADDDYPPPPRLRKEYVEREEVRIKKPDRPPPREVEREEVIYRRDPPPPRDGDYVVKERRTSSVSRGPRPREVEREEIIIDRRRPPPPPPDVEEVYIRERKSPPPPPPKREEIVFRRGGSRPPPSEPEREEIHVRRTEKSGSEIEREHVKIRRHRSPSPPRSMPPPLVRQKEELVIRRRAPRPPSPPSPPPVREREEIIIRKTEKSPSPSPPPSPHPPPPPDPFVRPPIVQEIITHHRHIDHGVEKAKPPTPPPPPPSPPPVKEEKSVVVKKKKIYDDEIVYEKETKKEPKVELVHRHRSVSMPKPADWDLETEAEYYHRKAFERAALGEAKDGATKDWGLVDVPPGTNKVRMEGIGGGAQEITWQRYNGARRSKFIADGKEFVSEYGPAPPALPPPPKPKPADMWTEITKDLVLKEAIEAMNYDYEETENYFYVMEYLRYEDVLQLVEISDDIRRDRRKRIREIEIERTTVERKPALPPPPPPPREYDYVEREVVYEDRRGRYR</sequence>
<accession>A0ABR1KJ03</accession>
<dbReference type="PANTHER" id="PTHR45691:SF1">
    <property type="entry name" value="FH2 DOMAIN-CONTAINING PROTEIN 1-RELATED"/>
    <property type="match status" value="1"/>
</dbReference>
<dbReference type="PANTHER" id="PTHR45691">
    <property type="entry name" value="PROTEIN DIAPHANOUS"/>
    <property type="match status" value="1"/>
</dbReference>
<protein>
    <recommendedName>
        <fullName evidence="2">DUF8035 domain-containing protein</fullName>
    </recommendedName>
</protein>
<dbReference type="Pfam" id="PF26118">
    <property type="entry name" value="DUF8035"/>
    <property type="match status" value="1"/>
</dbReference>
<feature type="compositionally biased region" description="Basic and acidic residues" evidence="1">
    <location>
        <begin position="90"/>
        <end position="139"/>
    </location>
</feature>
<name>A0ABR1KJ03_9PEZI</name>
<feature type="compositionally biased region" description="Pro residues" evidence="1">
    <location>
        <begin position="235"/>
        <end position="245"/>
    </location>
</feature>
<feature type="compositionally biased region" description="Basic and acidic residues" evidence="1">
    <location>
        <begin position="270"/>
        <end position="283"/>
    </location>
</feature>
<feature type="compositionally biased region" description="Basic and acidic residues" evidence="1">
    <location>
        <begin position="204"/>
        <end position="226"/>
    </location>
</feature>
<proteinExistence type="predicted"/>
<feature type="compositionally biased region" description="Basic and acidic residues" evidence="1">
    <location>
        <begin position="147"/>
        <end position="162"/>
    </location>
</feature>
<feature type="compositionally biased region" description="Pro residues" evidence="1">
    <location>
        <begin position="286"/>
        <end position="304"/>
    </location>
</feature>
<feature type="region of interest" description="Disordered" evidence="1">
    <location>
        <begin position="39"/>
        <end position="348"/>
    </location>
</feature>
<keyword evidence="4" id="KW-1185">Reference proteome</keyword>
<evidence type="ECO:0000259" key="2">
    <source>
        <dbReference type="Pfam" id="PF26118"/>
    </source>
</evidence>
<organism evidence="3 4">
    <name type="scientific">Phyllosticta citriasiana</name>
    <dbReference type="NCBI Taxonomy" id="595635"/>
    <lineage>
        <taxon>Eukaryota</taxon>
        <taxon>Fungi</taxon>
        <taxon>Dikarya</taxon>
        <taxon>Ascomycota</taxon>
        <taxon>Pezizomycotina</taxon>
        <taxon>Dothideomycetes</taxon>
        <taxon>Dothideomycetes incertae sedis</taxon>
        <taxon>Botryosphaeriales</taxon>
        <taxon>Phyllostictaceae</taxon>
        <taxon>Phyllosticta</taxon>
    </lineage>
</organism>
<gene>
    <name evidence="3" type="ORF">IWZ03DRAFT_415480</name>
</gene>
<evidence type="ECO:0000313" key="4">
    <source>
        <dbReference type="Proteomes" id="UP001363622"/>
    </source>
</evidence>
<feature type="compositionally biased region" description="Basic and acidic residues" evidence="1">
    <location>
        <begin position="39"/>
        <end position="60"/>
    </location>
</feature>
<feature type="domain" description="DUF8035" evidence="2">
    <location>
        <begin position="482"/>
        <end position="534"/>
    </location>
</feature>
<evidence type="ECO:0000256" key="1">
    <source>
        <dbReference type="SAM" id="MobiDB-lite"/>
    </source>
</evidence>
<dbReference type="EMBL" id="JBBPHU010000007">
    <property type="protein sequence ID" value="KAK7515460.1"/>
    <property type="molecule type" value="Genomic_DNA"/>
</dbReference>
<feature type="region of interest" description="Disordered" evidence="1">
    <location>
        <begin position="548"/>
        <end position="567"/>
    </location>
</feature>
<reference evidence="3 4" key="1">
    <citation type="submission" date="2024-04" db="EMBL/GenBank/DDBJ databases">
        <title>Phyllosticta paracitricarpa is synonymous to the EU quarantine fungus P. citricarpa based on phylogenomic analyses.</title>
        <authorList>
            <consortium name="Lawrence Berkeley National Laboratory"/>
            <person name="Van Ingen-Buijs V.A."/>
            <person name="Van Westerhoven A.C."/>
            <person name="Haridas S."/>
            <person name="Skiadas P."/>
            <person name="Martin F."/>
            <person name="Groenewald J.Z."/>
            <person name="Crous P.W."/>
            <person name="Seidl M.F."/>
        </authorList>
    </citation>
    <scope>NUCLEOTIDE SEQUENCE [LARGE SCALE GENOMIC DNA]</scope>
    <source>
        <strain evidence="3 4">CBS 123371</strain>
    </source>
</reference>
<dbReference type="InterPro" id="IPR058348">
    <property type="entry name" value="DUF8035"/>
</dbReference>
<dbReference type="InterPro" id="IPR051412">
    <property type="entry name" value="Formin_Homology_Diaphanous_sf"/>
</dbReference>
<feature type="compositionally biased region" description="Basic and acidic residues" evidence="1">
    <location>
        <begin position="173"/>
        <end position="193"/>
    </location>
</feature>
<comment type="caution">
    <text evidence="3">The sequence shown here is derived from an EMBL/GenBank/DDBJ whole genome shotgun (WGS) entry which is preliminary data.</text>
</comment>
<dbReference type="Proteomes" id="UP001363622">
    <property type="component" value="Unassembled WGS sequence"/>
</dbReference>
<feature type="compositionally biased region" description="Pro residues" evidence="1">
    <location>
        <begin position="327"/>
        <end position="339"/>
    </location>
</feature>
<evidence type="ECO:0000313" key="3">
    <source>
        <dbReference type="EMBL" id="KAK7515460.1"/>
    </source>
</evidence>
<feature type="compositionally biased region" description="Pro residues" evidence="1">
    <location>
        <begin position="260"/>
        <end position="269"/>
    </location>
</feature>